<reference evidence="1" key="2">
    <citation type="submission" date="2017-06" db="EMBL/GenBank/DDBJ databases">
        <title>WGS assembly of Brachypodium distachyon.</title>
        <authorList>
            <consortium name="The International Brachypodium Initiative"/>
            <person name="Lucas S."/>
            <person name="Harmon-Smith M."/>
            <person name="Lail K."/>
            <person name="Tice H."/>
            <person name="Grimwood J."/>
            <person name="Bruce D."/>
            <person name="Barry K."/>
            <person name="Shu S."/>
            <person name="Lindquist E."/>
            <person name="Wang M."/>
            <person name="Pitluck S."/>
            <person name="Vogel J.P."/>
            <person name="Garvin D.F."/>
            <person name="Mockler T.C."/>
            <person name="Schmutz J."/>
            <person name="Rokhsar D."/>
            <person name="Bevan M.W."/>
        </authorList>
    </citation>
    <scope>NUCLEOTIDE SEQUENCE</scope>
    <source>
        <strain evidence="1">Bd21</strain>
    </source>
</reference>
<dbReference type="InParanoid" id="A0A2K2DFY0"/>
<sequence length="154" mass="17518">MSGTTIEAPLVLAFKAQSVPGEALHRLRPQTLRTNVGLIAGHQEPQELLLCGCTWLTCSSAPSTYVGNVSASTPPIHASCLHDRMDMERSQFKAAHMPRATFENWSQVQLMHRNYNVHLHACIHPPVSRRLRQRARRLWRWALLYSNSCRVPRE</sequence>
<evidence type="ECO:0000313" key="1">
    <source>
        <dbReference type="EMBL" id="PNT73196.1"/>
    </source>
</evidence>
<gene>
    <name evidence="1" type="ORF">BRADI_2g54945v3</name>
</gene>
<dbReference type="EnsemblPlants" id="PNT73196">
    <property type="protein sequence ID" value="PNT73196"/>
    <property type="gene ID" value="BRADI_2g54945v3"/>
</dbReference>
<protein>
    <submittedName>
        <fullName evidence="1 2">Uncharacterized protein</fullName>
    </submittedName>
</protein>
<accession>A0A2K2DFY0</accession>
<name>A0A2K2DFY0_BRADI</name>
<dbReference type="Gramene" id="PNT73196">
    <property type="protein sequence ID" value="PNT73196"/>
    <property type="gene ID" value="BRADI_2g54945v3"/>
</dbReference>
<reference evidence="2" key="3">
    <citation type="submission" date="2018-08" db="UniProtKB">
        <authorList>
            <consortium name="EnsemblPlants"/>
        </authorList>
    </citation>
    <scope>IDENTIFICATION</scope>
    <source>
        <strain evidence="2">cv. Bd21</strain>
    </source>
</reference>
<organism evidence="1">
    <name type="scientific">Brachypodium distachyon</name>
    <name type="common">Purple false brome</name>
    <name type="synonym">Trachynia distachya</name>
    <dbReference type="NCBI Taxonomy" id="15368"/>
    <lineage>
        <taxon>Eukaryota</taxon>
        <taxon>Viridiplantae</taxon>
        <taxon>Streptophyta</taxon>
        <taxon>Embryophyta</taxon>
        <taxon>Tracheophyta</taxon>
        <taxon>Spermatophyta</taxon>
        <taxon>Magnoliopsida</taxon>
        <taxon>Liliopsida</taxon>
        <taxon>Poales</taxon>
        <taxon>Poaceae</taxon>
        <taxon>BOP clade</taxon>
        <taxon>Pooideae</taxon>
        <taxon>Stipodae</taxon>
        <taxon>Brachypodieae</taxon>
        <taxon>Brachypodium</taxon>
    </lineage>
</organism>
<reference evidence="1 2" key="1">
    <citation type="journal article" date="2010" name="Nature">
        <title>Genome sequencing and analysis of the model grass Brachypodium distachyon.</title>
        <authorList>
            <consortium name="International Brachypodium Initiative"/>
        </authorList>
    </citation>
    <scope>NUCLEOTIDE SEQUENCE [LARGE SCALE GENOMIC DNA]</scope>
    <source>
        <strain evidence="1 2">Bd21</strain>
    </source>
</reference>
<dbReference type="AlphaFoldDB" id="A0A2K2DFY0"/>
<keyword evidence="3" id="KW-1185">Reference proteome</keyword>
<evidence type="ECO:0000313" key="3">
    <source>
        <dbReference type="Proteomes" id="UP000008810"/>
    </source>
</evidence>
<dbReference type="Proteomes" id="UP000008810">
    <property type="component" value="Chromosome 2"/>
</dbReference>
<dbReference type="EMBL" id="CM000881">
    <property type="protein sequence ID" value="PNT73196.1"/>
    <property type="molecule type" value="Genomic_DNA"/>
</dbReference>
<evidence type="ECO:0000313" key="2">
    <source>
        <dbReference type="EnsemblPlants" id="PNT73196"/>
    </source>
</evidence>
<proteinExistence type="predicted"/>